<evidence type="ECO:0000256" key="4">
    <source>
        <dbReference type="RuleBase" id="RU003719"/>
    </source>
</evidence>
<dbReference type="FunFam" id="3.40.50.720:FF:000203">
    <property type="entry name" value="D-3-phosphoglycerate dehydrogenase (SerA)"/>
    <property type="match status" value="1"/>
</dbReference>
<keyword evidence="2 4" id="KW-0560">Oxidoreductase</keyword>
<dbReference type="Proteomes" id="UP000075604">
    <property type="component" value="Unassembled WGS sequence"/>
</dbReference>
<evidence type="ECO:0000256" key="1">
    <source>
        <dbReference type="ARBA" id="ARBA00005854"/>
    </source>
</evidence>
<organism evidence="7 8">
    <name type="scientific">Sorangium cellulosum</name>
    <name type="common">Polyangium cellulosum</name>
    <dbReference type="NCBI Taxonomy" id="56"/>
    <lineage>
        <taxon>Bacteria</taxon>
        <taxon>Pseudomonadati</taxon>
        <taxon>Myxococcota</taxon>
        <taxon>Polyangia</taxon>
        <taxon>Polyangiales</taxon>
        <taxon>Polyangiaceae</taxon>
        <taxon>Sorangium</taxon>
    </lineage>
</organism>
<keyword evidence="3" id="KW-0520">NAD</keyword>
<dbReference type="Pfam" id="PF02826">
    <property type="entry name" value="2-Hacid_dh_C"/>
    <property type="match status" value="1"/>
</dbReference>
<dbReference type="EMBL" id="JELX01001283">
    <property type="protein sequence ID" value="KYF59558.1"/>
    <property type="molecule type" value="Genomic_DNA"/>
</dbReference>
<protein>
    <submittedName>
        <fullName evidence="7">Hydroxyacid dehydrogenase</fullName>
    </submittedName>
</protein>
<reference evidence="7 8" key="1">
    <citation type="submission" date="2014-02" db="EMBL/GenBank/DDBJ databases">
        <title>The small core and large imbalanced accessory genome model reveals a collaborative survival strategy of Sorangium cellulosum strains in nature.</title>
        <authorList>
            <person name="Han K."/>
            <person name="Peng R."/>
            <person name="Blom J."/>
            <person name="Li Y.-Z."/>
        </authorList>
    </citation>
    <scope>NUCLEOTIDE SEQUENCE [LARGE SCALE GENOMIC DNA]</scope>
    <source>
        <strain evidence="7 8">So0157-18</strain>
    </source>
</reference>
<dbReference type="InterPro" id="IPR006139">
    <property type="entry name" value="D-isomer_2_OHA_DH_cat_dom"/>
</dbReference>
<dbReference type="Pfam" id="PF00389">
    <property type="entry name" value="2-Hacid_dh"/>
    <property type="match status" value="1"/>
</dbReference>
<evidence type="ECO:0000259" key="6">
    <source>
        <dbReference type="Pfam" id="PF02826"/>
    </source>
</evidence>
<dbReference type="PANTHER" id="PTHR42789:SF1">
    <property type="entry name" value="D-ISOMER SPECIFIC 2-HYDROXYACID DEHYDROGENASE FAMILY PROTEIN (AFU_ORTHOLOGUE AFUA_6G10090)"/>
    <property type="match status" value="1"/>
</dbReference>
<dbReference type="Gene3D" id="3.40.50.720">
    <property type="entry name" value="NAD(P)-binding Rossmann-like Domain"/>
    <property type="match status" value="2"/>
</dbReference>
<evidence type="ECO:0000256" key="2">
    <source>
        <dbReference type="ARBA" id="ARBA00023002"/>
    </source>
</evidence>
<dbReference type="GO" id="GO:0051287">
    <property type="term" value="F:NAD binding"/>
    <property type="evidence" value="ECO:0007669"/>
    <property type="project" value="InterPro"/>
</dbReference>
<comment type="caution">
    <text evidence="7">The sequence shown here is derived from an EMBL/GenBank/DDBJ whole genome shotgun (WGS) entry which is preliminary data.</text>
</comment>
<dbReference type="SUPFAM" id="SSF51735">
    <property type="entry name" value="NAD(P)-binding Rossmann-fold domains"/>
    <property type="match status" value="1"/>
</dbReference>
<dbReference type="GO" id="GO:0016616">
    <property type="term" value="F:oxidoreductase activity, acting on the CH-OH group of donors, NAD or NADP as acceptor"/>
    <property type="evidence" value="ECO:0007669"/>
    <property type="project" value="InterPro"/>
</dbReference>
<sequence length="323" mass="34797">MSSSTSPASFRVAVLDDYQRVARSLAPWGSLGADVEVEFFHDHVADARALVSRLSPFDAIVAMRERTPFPRAVLAELPRLRLLVTTGARNAAIDVDAARELGVVVSGTGGLPYPTAELTWGLLLALARNIPREDRAVRAGEWQTSLGIGLSGKTLGLLGLGRLGAQVARVALAFGMRVTAYSQNLTRERAAEHGATLLPLDELLAGADVVSIHLVLSERTRGLLGARELNLLKPGALLVNTSRGPIVEERALIEALTSGRLAGAALDVFDTEPLPADHPLRRLPNTVLTPHLGYVTEETYRIFYRDALEDIAAFRANQPVRVL</sequence>
<dbReference type="PANTHER" id="PTHR42789">
    <property type="entry name" value="D-ISOMER SPECIFIC 2-HYDROXYACID DEHYDROGENASE FAMILY PROTEIN (AFU_ORTHOLOGUE AFUA_6G10090)"/>
    <property type="match status" value="1"/>
</dbReference>
<evidence type="ECO:0000256" key="3">
    <source>
        <dbReference type="ARBA" id="ARBA00023027"/>
    </source>
</evidence>
<dbReference type="InterPro" id="IPR029753">
    <property type="entry name" value="D-isomer_DH_CS"/>
</dbReference>
<dbReference type="CDD" id="cd12169">
    <property type="entry name" value="PGDH_like_1"/>
    <property type="match status" value="1"/>
</dbReference>
<name>A0A150PVU2_SORCE</name>
<evidence type="ECO:0000313" key="7">
    <source>
        <dbReference type="EMBL" id="KYF59558.1"/>
    </source>
</evidence>
<evidence type="ECO:0000259" key="5">
    <source>
        <dbReference type="Pfam" id="PF00389"/>
    </source>
</evidence>
<proteinExistence type="inferred from homology"/>
<dbReference type="SUPFAM" id="SSF52283">
    <property type="entry name" value="Formate/glycerate dehydrogenase catalytic domain-like"/>
    <property type="match status" value="1"/>
</dbReference>
<feature type="domain" description="D-isomer specific 2-hydroxyacid dehydrogenase NAD-binding" evidence="6">
    <location>
        <begin position="121"/>
        <end position="293"/>
    </location>
</feature>
<comment type="similarity">
    <text evidence="1 4">Belongs to the D-isomer specific 2-hydroxyacid dehydrogenase family.</text>
</comment>
<dbReference type="InterPro" id="IPR006140">
    <property type="entry name" value="D-isomer_DH_NAD-bd"/>
</dbReference>
<feature type="domain" description="D-isomer specific 2-hydroxyacid dehydrogenase catalytic" evidence="5">
    <location>
        <begin position="34"/>
        <end position="320"/>
    </location>
</feature>
<dbReference type="InterPro" id="IPR036291">
    <property type="entry name" value="NAD(P)-bd_dom_sf"/>
</dbReference>
<accession>A0A150PVU2</accession>
<dbReference type="AlphaFoldDB" id="A0A150PVU2"/>
<evidence type="ECO:0000313" key="8">
    <source>
        <dbReference type="Proteomes" id="UP000075604"/>
    </source>
</evidence>
<dbReference type="PROSITE" id="PS00671">
    <property type="entry name" value="D_2_HYDROXYACID_DH_3"/>
    <property type="match status" value="1"/>
</dbReference>
<dbReference type="InterPro" id="IPR050857">
    <property type="entry name" value="D-2-hydroxyacid_DH"/>
</dbReference>
<gene>
    <name evidence="7" type="ORF">BE04_29360</name>
</gene>